<comment type="caution">
    <text evidence="2">The sequence shown here is derived from an EMBL/GenBank/DDBJ whole genome shotgun (WGS) entry which is preliminary data.</text>
</comment>
<evidence type="ECO:0000313" key="2">
    <source>
        <dbReference type="EMBL" id="MPN36104.1"/>
    </source>
</evidence>
<feature type="transmembrane region" description="Helical" evidence="1">
    <location>
        <begin position="12"/>
        <end position="32"/>
    </location>
</feature>
<sequence length="90" mass="10077">MEFISERAKMILSLVSYGVMLVYFTILIRPSTILAERMGHTAATTLPYSLDLIYWTIVFSIVLSMIRLVQLGYATIRVLACGSENRGGTK</sequence>
<feature type="transmembrane region" description="Helical" evidence="1">
    <location>
        <begin position="52"/>
        <end position="69"/>
    </location>
</feature>
<name>A0A645HJ06_9ZZZZ</name>
<proteinExistence type="predicted"/>
<dbReference type="EMBL" id="VSSQ01090052">
    <property type="protein sequence ID" value="MPN36104.1"/>
    <property type="molecule type" value="Genomic_DNA"/>
</dbReference>
<reference evidence="2" key="1">
    <citation type="submission" date="2019-08" db="EMBL/GenBank/DDBJ databases">
        <authorList>
            <person name="Kucharzyk K."/>
            <person name="Murdoch R.W."/>
            <person name="Higgins S."/>
            <person name="Loffler F."/>
        </authorList>
    </citation>
    <scope>NUCLEOTIDE SEQUENCE</scope>
</reference>
<evidence type="ECO:0000256" key="1">
    <source>
        <dbReference type="SAM" id="Phobius"/>
    </source>
</evidence>
<accession>A0A645HJ06</accession>
<protein>
    <submittedName>
        <fullName evidence="2">Uncharacterized protein</fullName>
    </submittedName>
</protein>
<gene>
    <name evidence="2" type="ORF">SDC9_183609</name>
</gene>
<dbReference type="AlphaFoldDB" id="A0A645HJ06"/>
<keyword evidence="1" id="KW-0812">Transmembrane</keyword>
<organism evidence="2">
    <name type="scientific">bioreactor metagenome</name>
    <dbReference type="NCBI Taxonomy" id="1076179"/>
    <lineage>
        <taxon>unclassified sequences</taxon>
        <taxon>metagenomes</taxon>
        <taxon>ecological metagenomes</taxon>
    </lineage>
</organism>
<keyword evidence="1" id="KW-1133">Transmembrane helix</keyword>
<keyword evidence="1" id="KW-0472">Membrane</keyword>